<evidence type="ECO:0000256" key="13">
    <source>
        <dbReference type="ARBA" id="ARBA00023004"/>
    </source>
</evidence>
<dbReference type="GeneID" id="39588123"/>
<evidence type="ECO:0000256" key="9">
    <source>
        <dbReference type="ARBA" id="ARBA00022833"/>
    </source>
</evidence>
<dbReference type="SUPFAM" id="SSF51197">
    <property type="entry name" value="Clavaminate synthase-like"/>
    <property type="match status" value="1"/>
</dbReference>
<dbReference type="AlphaFoldDB" id="A0A427XEC7"/>
<keyword evidence="8" id="KW-0863">Zinc-finger</keyword>
<comment type="subcellular location">
    <subcellularLocation>
        <location evidence="3">Nucleus</location>
    </subcellularLocation>
</comment>
<evidence type="ECO:0000256" key="7">
    <source>
        <dbReference type="ARBA" id="ARBA00022723"/>
    </source>
</evidence>
<dbReference type="EC" id="1.14.11.27" evidence="5"/>
<evidence type="ECO:0000256" key="10">
    <source>
        <dbReference type="ARBA" id="ARBA00022853"/>
    </source>
</evidence>
<dbReference type="OrthoDB" id="5876800at2759"/>
<dbReference type="GO" id="GO:0008270">
    <property type="term" value="F:zinc ion binding"/>
    <property type="evidence" value="ECO:0007669"/>
    <property type="project" value="UniProtKB-KW"/>
</dbReference>
<dbReference type="CDD" id="cd02208">
    <property type="entry name" value="cupin_RmlC-like"/>
    <property type="match status" value="1"/>
</dbReference>
<dbReference type="RefSeq" id="XP_028472418.1">
    <property type="nucleotide sequence ID" value="XM_028619244.1"/>
</dbReference>
<dbReference type="EMBL" id="RSCE01000017">
    <property type="protein sequence ID" value="RSH77271.1"/>
    <property type="molecule type" value="Genomic_DNA"/>
</dbReference>
<dbReference type="PROSITE" id="PS51184">
    <property type="entry name" value="JMJC"/>
    <property type="match status" value="1"/>
</dbReference>
<evidence type="ECO:0000256" key="16">
    <source>
        <dbReference type="ARBA" id="ARBA00023242"/>
    </source>
</evidence>
<keyword evidence="15" id="KW-0804">Transcription</keyword>
<keyword evidence="16" id="KW-0539">Nucleus</keyword>
<evidence type="ECO:0000256" key="8">
    <source>
        <dbReference type="ARBA" id="ARBA00022771"/>
    </source>
</evidence>
<dbReference type="InterPro" id="IPR019786">
    <property type="entry name" value="Zinc_finger_PHD-type_CS"/>
</dbReference>
<name>A0A427XEC7_9TREE</name>
<feature type="region of interest" description="Disordered" evidence="19">
    <location>
        <begin position="703"/>
        <end position="722"/>
    </location>
</feature>
<feature type="region of interest" description="Disordered" evidence="19">
    <location>
        <begin position="110"/>
        <end position="175"/>
    </location>
</feature>
<evidence type="ECO:0000259" key="20">
    <source>
        <dbReference type="PROSITE" id="PS51184"/>
    </source>
</evidence>
<evidence type="ECO:0000256" key="2">
    <source>
        <dbReference type="ARBA" id="ARBA00003909"/>
    </source>
</evidence>
<dbReference type="InterPro" id="IPR041070">
    <property type="entry name" value="JHD"/>
</dbReference>
<dbReference type="SUPFAM" id="SSF57903">
    <property type="entry name" value="FYVE/PHD zinc finger"/>
    <property type="match status" value="1"/>
</dbReference>
<comment type="function">
    <text evidence="2">Histone demethylase that specifically demethylates 'Lys-36' of histone H3, thereby playing a central role in histone code.</text>
</comment>
<feature type="region of interest" description="Disordered" evidence="19">
    <location>
        <begin position="626"/>
        <end position="648"/>
    </location>
</feature>
<dbReference type="SMART" id="SM00249">
    <property type="entry name" value="PHD"/>
    <property type="match status" value="1"/>
</dbReference>
<keyword evidence="9" id="KW-0862">Zinc</keyword>
<comment type="cofactor">
    <cofactor evidence="1">
        <name>Fe(2+)</name>
        <dbReference type="ChEBI" id="CHEBI:29033"/>
    </cofactor>
</comment>
<evidence type="ECO:0000256" key="18">
    <source>
        <dbReference type="ARBA" id="ARBA00047915"/>
    </source>
</evidence>
<dbReference type="PANTHER" id="PTHR23123">
    <property type="entry name" value="PHD/F-BOX CONTAINING PROTEIN"/>
    <property type="match status" value="1"/>
</dbReference>
<evidence type="ECO:0000256" key="19">
    <source>
        <dbReference type="SAM" id="MobiDB-lite"/>
    </source>
</evidence>
<evidence type="ECO:0000313" key="22">
    <source>
        <dbReference type="Proteomes" id="UP000279236"/>
    </source>
</evidence>
<keyword evidence="12" id="KW-0560">Oxidoreductase</keyword>
<comment type="catalytic activity">
    <reaction evidence="18">
        <text>N(6),N(6)-dimethyl-L-lysyl(36)-[histone H3] + 2 2-oxoglutarate + 2 O2 = L-lysyl(36)-[histone H3] + 2 formaldehyde + 2 succinate + 2 CO2</text>
        <dbReference type="Rhea" id="RHEA:42032"/>
        <dbReference type="Rhea" id="RHEA-COMP:9785"/>
        <dbReference type="Rhea" id="RHEA-COMP:9787"/>
        <dbReference type="ChEBI" id="CHEBI:15379"/>
        <dbReference type="ChEBI" id="CHEBI:16526"/>
        <dbReference type="ChEBI" id="CHEBI:16810"/>
        <dbReference type="ChEBI" id="CHEBI:16842"/>
        <dbReference type="ChEBI" id="CHEBI:29969"/>
        <dbReference type="ChEBI" id="CHEBI:30031"/>
        <dbReference type="ChEBI" id="CHEBI:61976"/>
        <dbReference type="EC" id="1.14.11.27"/>
    </reaction>
</comment>
<keyword evidence="7" id="KW-0479">Metal-binding</keyword>
<evidence type="ECO:0000256" key="3">
    <source>
        <dbReference type="ARBA" id="ARBA00004123"/>
    </source>
</evidence>
<dbReference type="InterPro" id="IPR001965">
    <property type="entry name" value="Znf_PHD"/>
</dbReference>
<evidence type="ECO:0000256" key="1">
    <source>
        <dbReference type="ARBA" id="ARBA00001954"/>
    </source>
</evidence>
<comment type="caution">
    <text evidence="21">The sequence shown here is derived from an EMBL/GenBank/DDBJ whole genome shotgun (WGS) entry which is preliminary data.</text>
</comment>
<accession>A0A427XEC7</accession>
<feature type="region of interest" description="Disordered" evidence="19">
    <location>
        <begin position="1"/>
        <end position="41"/>
    </location>
</feature>
<comment type="similarity">
    <text evidence="4">Belongs to the JHDM1 histone demethylase family.</text>
</comment>
<keyword evidence="22" id="KW-1185">Reference proteome</keyword>
<protein>
    <recommendedName>
        <fullName evidence="6">JmjC domain-containing histone demethylation protein 1</fullName>
        <ecNumber evidence="5">1.14.11.27</ecNumber>
    </recommendedName>
    <alternativeName>
        <fullName evidence="17">[Histone-H3]-lysine-36 demethylase 1</fullName>
    </alternativeName>
</protein>
<reference evidence="21 22" key="1">
    <citation type="submission" date="2018-11" db="EMBL/GenBank/DDBJ databases">
        <title>Genome sequence of Apiotrichum porosum DSM 27194.</title>
        <authorList>
            <person name="Aliyu H."/>
            <person name="Gorte O."/>
            <person name="Ochsenreither K."/>
        </authorList>
    </citation>
    <scope>NUCLEOTIDE SEQUENCE [LARGE SCALE GENOMIC DNA]</scope>
    <source>
        <strain evidence="21 22">DSM 27194</strain>
    </source>
</reference>
<dbReference type="InterPro" id="IPR003347">
    <property type="entry name" value="JmjC_dom"/>
</dbReference>
<organism evidence="21 22">
    <name type="scientific">Apiotrichum porosum</name>
    <dbReference type="NCBI Taxonomy" id="105984"/>
    <lineage>
        <taxon>Eukaryota</taxon>
        <taxon>Fungi</taxon>
        <taxon>Dikarya</taxon>
        <taxon>Basidiomycota</taxon>
        <taxon>Agaricomycotina</taxon>
        <taxon>Tremellomycetes</taxon>
        <taxon>Trichosporonales</taxon>
        <taxon>Trichosporonaceae</taxon>
        <taxon>Apiotrichum</taxon>
    </lineage>
</organism>
<evidence type="ECO:0000256" key="15">
    <source>
        <dbReference type="ARBA" id="ARBA00023163"/>
    </source>
</evidence>
<keyword evidence="11" id="KW-0223">Dioxygenase</keyword>
<proteinExistence type="inferred from homology"/>
<evidence type="ECO:0000313" key="21">
    <source>
        <dbReference type="EMBL" id="RSH77271.1"/>
    </source>
</evidence>
<keyword evidence="10" id="KW-0156">Chromatin regulator</keyword>
<dbReference type="Gene3D" id="3.30.40.10">
    <property type="entry name" value="Zinc/RING finger domain, C3HC4 (zinc finger)"/>
    <property type="match status" value="1"/>
</dbReference>
<gene>
    <name evidence="21" type="primary">JHD1</name>
    <name evidence="21" type="ORF">EHS24_003580</name>
</gene>
<keyword evidence="14" id="KW-0805">Transcription regulation</keyword>
<dbReference type="InterPro" id="IPR013083">
    <property type="entry name" value="Znf_RING/FYVE/PHD"/>
</dbReference>
<dbReference type="GO" id="GO:0005634">
    <property type="term" value="C:nucleus"/>
    <property type="evidence" value="ECO:0007669"/>
    <property type="project" value="UniProtKB-SubCell"/>
</dbReference>
<dbReference type="InterPro" id="IPR050690">
    <property type="entry name" value="JHDM1_Histone_Demethylase"/>
</dbReference>
<evidence type="ECO:0000256" key="17">
    <source>
        <dbReference type="ARBA" id="ARBA00031083"/>
    </source>
</evidence>
<dbReference type="STRING" id="105984.A0A427XEC7"/>
<evidence type="ECO:0000256" key="6">
    <source>
        <dbReference type="ARBA" id="ARBA00015153"/>
    </source>
</evidence>
<dbReference type="SMART" id="SM00558">
    <property type="entry name" value="JmjC"/>
    <property type="match status" value="1"/>
</dbReference>
<dbReference type="Pfam" id="PF17811">
    <property type="entry name" value="JHD"/>
    <property type="match status" value="1"/>
</dbReference>
<dbReference type="Proteomes" id="UP000279236">
    <property type="component" value="Unassembled WGS sequence"/>
</dbReference>
<evidence type="ECO:0000256" key="11">
    <source>
        <dbReference type="ARBA" id="ARBA00022964"/>
    </source>
</evidence>
<dbReference type="InterPro" id="IPR011011">
    <property type="entry name" value="Znf_FYVE_PHD"/>
</dbReference>
<keyword evidence="13" id="KW-0408">Iron</keyword>
<sequence>MAPSAKNEEPETCALCPGSVPPKPARASGSSNTPELSSAEDADGPDLQWIACHKCNQWFHSACVFLLEAFKETIPDELREQAEASGQGAFFDWPKTVDRWFCKPCIDFSSSPENPRPPRQPLVTTLKKPRKARTTSGSLSPAKRARLSPALPPPPVTNGAATAGDAPAERRPKRKAALDRPDYYNMHHHNATPTKGWLDLIKDPAKHGRVIKEGSLLCKEWVESGKTASDVAVGTSHFPPELPPTLFYGPTREPLVVGPENGGLTSMGGMIPDPSLTVDDVSRLVGPDKLVDVIDVATQTSAQWPLSKWAAYIKTRSDPSAPGSSKVYNIISLEISGTELAQMVRPPRIVSDVDWVENFWPFPQGKEATMRAAAKAADGPSDDAPKGRAKNEWPKVQLYCLDSWTDWHCDFAASSVYYSVHTGSKVFFFIRPTEANLAAYAQYELQSSTWLPDMCDEVRKVTLKAGDTMIIPAGYIHAVYTPVDSIVFGGNFVHSYDIPTELRLRQIEIDTKVPQRFRFPFFDKLCWHVAESYVGSLRQRRSYRPNAKSAEATRAPVERVLRGLVVLARFLIDEVNSMEDSKTEDKQRRLVWNRIPTHVHDPAGLAHELLWRAEQELPDVWEDEDEVKVGGAGKGKKKASGPKAPAAKSMRLLNRPTASRTWKFSPSPWEQDDHPVSQATTTVMLPRPGASNSEPEVAEQMTATYHQSRKRTRHEGEETVMEEQDLVFTERRVIWRSKVKVEDGSGVDDA</sequence>
<evidence type="ECO:0000256" key="4">
    <source>
        <dbReference type="ARBA" id="ARBA00008037"/>
    </source>
</evidence>
<evidence type="ECO:0000256" key="12">
    <source>
        <dbReference type="ARBA" id="ARBA00023002"/>
    </source>
</evidence>
<feature type="domain" description="JmjC" evidence="20">
    <location>
        <begin position="335"/>
        <end position="509"/>
    </location>
</feature>
<dbReference type="Gene3D" id="2.60.120.650">
    <property type="entry name" value="Cupin"/>
    <property type="match status" value="1"/>
</dbReference>
<dbReference type="GO" id="GO:0140680">
    <property type="term" value="F:histone H3K36me/H3K36me2 demethylase activity"/>
    <property type="evidence" value="ECO:0007669"/>
    <property type="project" value="UniProtKB-EC"/>
</dbReference>
<evidence type="ECO:0000256" key="14">
    <source>
        <dbReference type="ARBA" id="ARBA00023015"/>
    </source>
</evidence>
<dbReference type="PROSITE" id="PS01359">
    <property type="entry name" value="ZF_PHD_1"/>
    <property type="match status" value="1"/>
</dbReference>
<evidence type="ECO:0000256" key="5">
    <source>
        <dbReference type="ARBA" id="ARBA00013246"/>
    </source>
</evidence>